<dbReference type="EMBL" id="JAXIVS010000009">
    <property type="protein sequence ID" value="MDY7229759.1"/>
    <property type="molecule type" value="Genomic_DNA"/>
</dbReference>
<keyword evidence="2" id="KW-0732">Signal</keyword>
<feature type="region of interest" description="Disordered" evidence="1">
    <location>
        <begin position="254"/>
        <end position="282"/>
    </location>
</feature>
<accession>A0ABU5H8G0</accession>
<sequence length="282" mass="30890">MRRLLVLLTLLLFASAPRAFAAPPSVGYAQAADYLEKDSHPERYHPVNALDGRDTTVWCAAEGQGTSPLTIGFKGVATVDEVRLYTGNGSERTAFKAYARAKKLTLQGKDSARSFTVEDKRGSQTVPLNPPISGGWFTLQVNATFPGSEASAPVCLTDIVFYSEGKALNGTKLAPKLKYDARIEPLLGTWFGGLEKAPDRFLSFYVDGTYSFVHEPLEGEERTSFTGTYTLSSSRLSLDVPKKGKVALRYDRQEAEGAADGHTLTLEGDLPEEWKEPFRSRP</sequence>
<dbReference type="InterPro" id="IPR008979">
    <property type="entry name" value="Galactose-bd-like_sf"/>
</dbReference>
<evidence type="ECO:0000313" key="5">
    <source>
        <dbReference type="Proteomes" id="UP001291309"/>
    </source>
</evidence>
<evidence type="ECO:0000313" key="4">
    <source>
        <dbReference type="EMBL" id="MDY7229759.1"/>
    </source>
</evidence>
<dbReference type="Pfam" id="PF25302">
    <property type="entry name" value="NADase_transloc"/>
    <property type="match status" value="1"/>
</dbReference>
<dbReference type="NCBIfam" id="NF047619">
    <property type="entry name" value="NADase_discoid"/>
    <property type="match status" value="1"/>
</dbReference>
<organism evidence="4 5">
    <name type="scientific">Hyalangium rubrum</name>
    <dbReference type="NCBI Taxonomy" id="3103134"/>
    <lineage>
        <taxon>Bacteria</taxon>
        <taxon>Pseudomonadati</taxon>
        <taxon>Myxococcota</taxon>
        <taxon>Myxococcia</taxon>
        <taxon>Myxococcales</taxon>
        <taxon>Cystobacterineae</taxon>
        <taxon>Archangiaceae</taxon>
        <taxon>Hyalangium</taxon>
    </lineage>
</organism>
<comment type="caution">
    <text evidence="4">The sequence shown here is derived from an EMBL/GenBank/DDBJ whole genome shotgun (WGS) entry which is preliminary data.</text>
</comment>
<proteinExistence type="predicted"/>
<feature type="compositionally biased region" description="Basic and acidic residues" evidence="1">
    <location>
        <begin position="272"/>
        <end position="282"/>
    </location>
</feature>
<feature type="signal peptide" evidence="2">
    <location>
        <begin position="1"/>
        <end position="21"/>
    </location>
</feature>
<dbReference type="InterPro" id="IPR057561">
    <property type="entry name" value="NADase_transloc"/>
</dbReference>
<dbReference type="Gene3D" id="2.60.120.260">
    <property type="entry name" value="Galactose-binding domain-like"/>
    <property type="match status" value="1"/>
</dbReference>
<feature type="domain" description="NAD glycohydrolase translocation F5/8 type C" evidence="3">
    <location>
        <begin position="31"/>
        <end position="161"/>
    </location>
</feature>
<keyword evidence="5" id="KW-1185">Reference proteome</keyword>
<evidence type="ECO:0000256" key="1">
    <source>
        <dbReference type="SAM" id="MobiDB-lite"/>
    </source>
</evidence>
<dbReference type="RefSeq" id="WP_321548481.1">
    <property type="nucleotide sequence ID" value="NZ_JAXIVS010000009.1"/>
</dbReference>
<reference evidence="4 5" key="1">
    <citation type="submission" date="2023-12" db="EMBL/GenBank/DDBJ databases">
        <title>the genome sequence of Hyalangium sp. s54d21.</title>
        <authorList>
            <person name="Zhang X."/>
        </authorList>
    </citation>
    <scope>NUCLEOTIDE SEQUENCE [LARGE SCALE GENOMIC DNA]</scope>
    <source>
        <strain evidence="5">s54d21</strain>
    </source>
</reference>
<dbReference type="SUPFAM" id="SSF49785">
    <property type="entry name" value="Galactose-binding domain-like"/>
    <property type="match status" value="1"/>
</dbReference>
<name>A0ABU5H8G0_9BACT</name>
<dbReference type="Proteomes" id="UP001291309">
    <property type="component" value="Unassembled WGS sequence"/>
</dbReference>
<evidence type="ECO:0000259" key="3">
    <source>
        <dbReference type="Pfam" id="PF25302"/>
    </source>
</evidence>
<feature type="chain" id="PRO_5045057448" evidence="2">
    <location>
        <begin position="22"/>
        <end position="282"/>
    </location>
</feature>
<protein>
    <submittedName>
        <fullName evidence="4">Discoidin domain-containing protein</fullName>
    </submittedName>
</protein>
<evidence type="ECO:0000256" key="2">
    <source>
        <dbReference type="SAM" id="SignalP"/>
    </source>
</evidence>
<gene>
    <name evidence="4" type="ORF">SYV04_25425</name>
</gene>